<evidence type="ECO:0000256" key="3">
    <source>
        <dbReference type="ARBA" id="ARBA00023163"/>
    </source>
</evidence>
<keyword evidence="3" id="KW-0804">Transcription</keyword>
<dbReference type="PANTHER" id="PTHR42756">
    <property type="entry name" value="TRANSCRIPTIONAL REGULATOR, MARR"/>
    <property type="match status" value="1"/>
</dbReference>
<keyword evidence="6" id="KW-1185">Reference proteome</keyword>
<protein>
    <submittedName>
        <fullName evidence="5">MarR family transcriptional regulator</fullName>
    </submittedName>
</protein>
<evidence type="ECO:0000256" key="1">
    <source>
        <dbReference type="ARBA" id="ARBA00023015"/>
    </source>
</evidence>
<comment type="caution">
    <text evidence="5">The sequence shown here is derived from an EMBL/GenBank/DDBJ whole genome shotgun (WGS) entry which is preliminary data.</text>
</comment>
<evidence type="ECO:0000313" key="6">
    <source>
        <dbReference type="Proteomes" id="UP000469159"/>
    </source>
</evidence>
<feature type="domain" description="HTH marR-type" evidence="4">
    <location>
        <begin position="3"/>
        <end position="138"/>
    </location>
</feature>
<organism evidence="5 6">
    <name type="scientific">Croceibacterium soli</name>
    <dbReference type="NCBI Taxonomy" id="1739690"/>
    <lineage>
        <taxon>Bacteria</taxon>
        <taxon>Pseudomonadati</taxon>
        <taxon>Pseudomonadota</taxon>
        <taxon>Alphaproteobacteria</taxon>
        <taxon>Sphingomonadales</taxon>
        <taxon>Erythrobacteraceae</taxon>
        <taxon>Croceibacterium</taxon>
    </lineage>
</organism>
<dbReference type="OrthoDB" id="8447118at2"/>
<dbReference type="PROSITE" id="PS01117">
    <property type="entry name" value="HTH_MARR_1"/>
    <property type="match status" value="1"/>
</dbReference>
<reference evidence="5 6" key="1">
    <citation type="submission" date="2019-12" db="EMBL/GenBank/DDBJ databases">
        <title>Genomic-based taxomic classification of the family Erythrobacteraceae.</title>
        <authorList>
            <person name="Xu L."/>
        </authorList>
    </citation>
    <scope>NUCLEOTIDE SEQUENCE [LARGE SCALE GENOMIC DNA]</scope>
    <source>
        <strain evidence="5 6">MCCC 1K02066</strain>
    </source>
</reference>
<evidence type="ECO:0000313" key="5">
    <source>
        <dbReference type="EMBL" id="MXP42562.1"/>
    </source>
</evidence>
<dbReference type="EMBL" id="WTYK01000008">
    <property type="protein sequence ID" value="MXP42562.1"/>
    <property type="molecule type" value="Genomic_DNA"/>
</dbReference>
<sequence>MDRELTFSALKALRRILRASELSNRQLATETGLTPSQLLVLQEIGERGEVTPTELSAALQFGQATITNIVDRLEALELVTRQRGERDKRRIHVAPTADGMRRIETAPNLLQARLSERFAALPEWEQAMILAGLSRLADLLGTTADAAPLLDSGAIDRSADD</sequence>
<dbReference type="InterPro" id="IPR036390">
    <property type="entry name" value="WH_DNA-bd_sf"/>
</dbReference>
<evidence type="ECO:0000256" key="2">
    <source>
        <dbReference type="ARBA" id="ARBA00023125"/>
    </source>
</evidence>
<dbReference type="SMART" id="SM00347">
    <property type="entry name" value="HTH_MARR"/>
    <property type="match status" value="1"/>
</dbReference>
<dbReference type="PRINTS" id="PR00598">
    <property type="entry name" value="HTHMARR"/>
</dbReference>
<dbReference type="PANTHER" id="PTHR42756:SF1">
    <property type="entry name" value="TRANSCRIPTIONAL REPRESSOR OF EMRAB OPERON"/>
    <property type="match status" value="1"/>
</dbReference>
<dbReference type="PROSITE" id="PS50995">
    <property type="entry name" value="HTH_MARR_2"/>
    <property type="match status" value="1"/>
</dbReference>
<dbReference type="GO" id="GO:0003700">
    <property type="term" value="F:DNA-binding transcription factor activity"/>
    <property type="evidence" value="ECO:0007669"/>
    <property type="project" value="InterPro"/>
</dbReference>
<dbReference type="Gene3D" id="1.10.10.10">
    <property type="entry name" value="Winged helix-like DNA-binding domain superfamily/Winged helix DNA-binding domain"/>
    <property type="match status" value="1"/>
</dbReference>
<dbReference type="AlphaFoldDB" id="A0A6I4UUG2"/>
<keyword evidence="2" id="KW-0238">DNA-binding</keyword>
<proteinExistence type="predicted"/>
<gene>
    <name evidence="5" type="ORF">GRI75_13030</name>
</gene>
<dbReference type="InterPro" id="IPR036388">
    <property type="entry name" value="WH-like_DNA-bd_sf"/>
</dbReference>
<name>A0A6I4UUG2_9SPHN</name>
<dbReference type="GO" id="GO:0003677">
    <property type="term" value="F:DNA binding"/>
    <property type="evidence" value="ECO:0007669"/>
    <property type="project" value="UniProtKB-KW"/>
</dbReference>
<accession>A0A6I4UUG2</accession>
<dbReference type="InterPro" id="IPR023187">
    <property type="entry name" value="Tscrpt_reg_MarR-type_CS"/>
</dbReference>
<keyword evidence="1" id="KW-0805">Transcription regulation</keyword>
<evidence type="ECO:0000259" key="4">
    <source>
        <dbReference type="PROSITE" id="PS50995"/>
    </source>
</evidence>
<dbReference type="SUPFAM" id="SSF46785">
    <property type="entry name" value="Winged helix' DNA-binding domain"/>
    <property type="match status" value="1"/>
</dbReference>
<dbReference type="Proteomes" id="UP000469159">
    <property type="component" value="Unassembled WGS sequence"/>
</dbReference>
<dbReference type="RefSeq" id="WP_160747417.1">
    <property type="nucleotide sequence ID" value="NZ_WTYK01000008.1"/>
</dbReference>
<dbReference type="InterPro" id="IPR000835">
    <property type="entry name" value="HTH_MarR-typ"/>
</dbReference>
<dbReference type="Pfam" id="PF12802">
    <property type="entry name" value="MarR_2"/>
    <property type="match status" value="1"/>
</dbReference>